<dbReference type="Proteomes" id="UP000033652">
    <property type="component" value="Unassembled WGS sequence"/>
</dbReference>
<gene>
    <name evidence="2" type="ORF">JF68_09370</name>
</gene>
<evidence type="ECO:0000313" key="2">
    <source>
        <dbReference type="EMBL" id="KJY53587.1"/>
    </source>
</evidence>
<reference evidence="2 3" key="1">
    <citation type="submission" date="2014-12" db="EMBL/GenBank/DDBJ databases">
        <title>Comparative genomics of the lactic acid bacteria isolated from the honey bee gut.</title>
        <authorList>
            <person name="Ellegaard K.M."/>
            <person name="Tamarit D."/>
            <person name="Javelind E."/>
            <person name="Olofsson T."/>
            <person name="Andersson S.G."/>
            <person name="Vasquez A."/>
        </authorList>
    </citation>
    <scope>NUCLEOTIDE SEQUENCE [LARGE SCALE GENOMIC DNA]</scope>
    <source>
        <strain evidence="2 3">Bma6</strain>
    </source>
</reference>
<comment type="caution">
    <text evidence="2">The sequence shown here is derived from an EMBL/GenBank/DDBJ whole genome shotgun (WGS) entry which is preliminary data.</text>
</comment>
<protein>
    <submittedName>
        <fullName evidence="2">Uncharacterized protein</fullName>
    </submittedName>
</protein>
<proteinExistence type="predicted"/>
<evidence type="ECO:0000313" key="3">
    <source>
        <dbReference type="Proteomes" id="UP000033652"/>
    </source>
</evidence>
<name>A0ABD4ADE8_9BIFI</name>
<dbReference type="AlphaFoldDB" id="A0ABD4ADE8"/>
<feature type="region of interest" description="Disordered" evidence="1">
    <location>
        <begin position="1"/>
        <end position="33"/>
    </location>
</feature>
<organism evidence="2 3">
    <name type="scientific">Bifidobacterium coryneforme</name>
    <dbReference type="NCBI Taxonomy" id="1687"/>
    <lineage>
        <taxon>Bacteria</taxon>
        <taxon>Bacillati</taxon>
        <taxon>Actinomycetota</taxon>
        <taxon>Actinomycetes</taxon>
        <taxon>Bifidobacteriales</taxon>
        <taxon>Bifidobacteriaceae</taxon>
        <taxon>Bifidobacterium</taxon>
    </lineage>
</organism>
<accession>A0ABD4ADE8</accession>
<feature type="compositionally biased region" description="Basic and acidic residues" evidence="1">
    <location>
        <begin position="7"/>
        <end position="18"/>
    </location>
</feature>
<evidence type="ECO:0000256" key="1">
    <source>
        <dbReference type="SAM" id="MobiDB-lite"/>
    </source>
</evidence>
<sequence length="346" mass="37431">MSGADIDPERLGIERTRSETPPQGEGKNRGDLWMQYGTGDKPALVAEWWWDGSEWEPIPVAMYLDQLSARDVQVDAAVIGLLCAGIIRSGSFTTADGLVGFDKSGFWAKDEDGNTLFKATGDGVHAVGGLQTASSGDRVQLSQTLIEGTKTGGLQGIGDDKTHPYWLIWGTHSDEFDRLSMGTSPQQPQFTAVASREGDSASMVAGRVNLAGGSINMYTSKVTVNELPAGFKDYNPSSYLGWSADYEDYNGATRLYKRAGVYFLELNIKVRTGVVPSQKIIPVVRLDPSIMPDHSLDVLAYGTSYAMGRFHVFGPGESQPQGTISIGTANTTANFFSGQMFWAEAR</sequence>
<dbReference type="RefSeq" id="WP_045921412.1">
    <property type="nucleotide sequence ID" value="NZ_KQ033865.1"/>
</dbReference>
<dbReference type="EMBL" id="JXBX01000009">
    <property type="protein sequence ID" value="KJY53587.1"/>
    <property type="molecule type" value="Genomic_DNA"/>
</dbReference>